<keyword evidence="1" id="KW-0472">Membrane</keyword>
<sequence length="260" mass="29301">MFGLTFTNYFLEISIVGVGWAGMVTGQSLVLWSRLHLVLHHKKILRGLLYLIIFDGVLLHCASEGLELAVNAMPDSEPVNVAFGIMERVQLVWFCAQELLLSGLYIRETARMLRMDSGELSRSVLVQLLLVNVVIIVLDLSVVGIQYAGFFTFQVTFKALVYSIKLKLEYVILGRWIRRDLGSDFGFLVKRDGTQLALILQHDLHHVWVCLNSYSPRNLVHMFTLATILLTSIVAFTLPSLDLTTILVPAITFKVYVEGM</sequence>
<feature type="transmembrane region" description="Helical" evidence="1">
    <location>
        <begin position="219"/>
        <end position="238"/>
    </location>
</feature>
<dbReference type="PANTHER" id="PTHR37013:SF7">
    <property type="entry name" value="INTEGRAL MEMBRANE PROTEIN"/>
    <property type="match status" value="1"/>
</dbReference>
<name>A0AAJ8BYL8_ASPNG</name>
<reference evidence="3" key="1">
    <citation type="submission" date="2025-02" db="EMBL/GenBank/DDBJ databases">
        <authorList>
            <consortium name="NCBI Genome Project"/>
        </authorList>
    </citation>
    <scope>NUCLEOTIDE SEQUENCE</scope>
</reference>
<reference evidence="3" key="2">
    <citation type="submission" date="2025-08" db="UniProtKB">
        <authorList>
            <consortium name="RefSeq"/>
        </authorList>
    </citation>
    <scope>IDENTIFICATION</scope>
</reference>
<dbReference type="KEGG" id="ang:An14g02620"/>
<gene>
    <name evidence="3" type="ORF">An14g02620</name>
</gene>
<evidence type="ECO:0000256" key="1">
    <source>
        <dbReference type="SAM" id="Phobius"/>
    </source>
</evidence>
<keyword evidence="1" id="KW-1133">Transmembrane helix</keyword>
<feature type="transmembrane region" description="Helical" evidence="1">
    <location>
        <begin position="6"/>
        <end position="32"/>
    </location>
</feature>
<keyword evidence="1" id="KW-0812">Transmembrane</keyword>
<feature type="transmembrane region" description="Helical" evidence="1">
    <location>
        <begin position="44"/>
        <end position="70"/>
    </location>
</feature>
<organism evidence="3">
    <name type="scientific">Aspergillus niger</name>
    <dbReference type="NCBI Taxonomy" id="5061"/>
    <lineage>
        <taxon>Eukaryota</taxon>
        <taxon>Fungi</taxon>
        <taxon>Dikarya</taxon>
        <taxon>Ascomycota</taxon>
        <taxon>Pezizomycotina</taxon>
        <taxon>Eurotiomycetes</taxon>
        <taxon>Eurotiomycetidae</taxon>
        <taxon>Eurotiales</taxon>
        <taxon>Aspergillaceae</taxon>
        <taxon>Aspergillus</taxon>
        <taxon>Aspergillus subgen. Circumdati</taxon>
    </lineage>
</organism>
<evidence type="ECO:0000259" key="2">
    <source>
        <dbReference type="Pfam" id="PF24802"/>
    </source>
</evidence>
<dbReference type="PANTHER" id="PTHR37013">
    <property type="entry name" value="INTEGRAL MEMBRANE PROTEIN (AFU_ORTHOLOGUE AFUA_1G05950)-RELATED"/>
    <property type="match status" value="1"/>
</dbReference>
<dbReference type="InterPro" id="IPR056120">
    <property type="entry name" value="DUF7703"/>
</dbReference>
<dbReference type="AlphaFoldDB" id="A0AAJ8BYL8"/>
<evidence type="ECO:0000313" key="3">
    <source>
        <dbReference type="RefSeq" id="XP_059604620.1"/>
    </source>
</evidence>
<feature type="transmembrane region" description="Helical" evidence="1">
    <location>
        <begin position="128"/>
        <end position="148"/>
    </location>
</feature>
<accession>A0AAJ8BYL8</accession>
<dbReference type="RefSeq" id="XP_059604620.1">
    <property type="nucleotide sequence ID" value="XM_059744135.1"/>
</dbReference>
<dbReference type="Pfam" id="PF24802">
    <property type="entry name" value="DUF7703"/>
    <property type="match status" value="1"/>
</dbReference>
<proteinExistence type="predicted"/>
<dbReference type="GeneID" id="4987118"/>
<protein>
    <recommendedName>
        <fullName evidence="2">DUF7703 domain-containing protein</fullName>
    </recommendedName>
</protein>
<feature type="domain" description="DUF7703" evidence="2">
    <location>
        <begin position="13"/>
        <end position="175"/>
    </location>
</feature>